<gene>
    <name evidence="1" type="ORF">FZD51_23330</name>
</gene>
<accession>A0A5D4QXS4</accession>
<evidence type="ECO:0000313" key="1">
    <source>
        <dbReference type="EMBL" id="TYS42308.1"/>
    </source>
</evidence>
<reference evidence="1 2" key="1">
    <citation type="submission" date="2019-08" db="EMBL/GenBank/DDBJ databases">
        <title>Bacillus genomes from the desert of Cuatro Cienegas, Coahuila.</title>
        <authorList>
            <person name="Olmedo-Alvarez G."/>
        </authorList>
    </citation>
    <scope>NUCLEOTIDE SEQUENCE [LARGE SCALE GENOMIC DNA]</scope>
    <source>
        <strain evidence="1 2">CH446_14T</strain>
    </source>
</reference>
<dbReference type="Proteomes" id="UP000322139">
    <property type="component" value="Unassembled WGS sequence"/>
</dbReference>
<name>A0A5D4QXS4_9BACI</name>
<comment type="caution">
    <text evidence="1">The sequence shown here is derived from an EMBL/GenBank/DDBJ whole genome shotgun (WGS) entry which is preliminary data.</text>
</comment>
<evidence type="ECO:0000313" key="2">
    <source>
        <dbReference type="Proteomes" id="UP000322139"/>
    </source>
</evidence>
<dbReference type="RefSeq" id="WP_148976913.1">
    <property type="nucleotide sequence ID" value="NZ_JBNIKT010000014.1"/>
</dbReference>
<organism evidence="1 2">
    <name type="scientific">Bacillus infantis</name>
    <dbReference type="NCBI Taxonomy" id="324767"/>
    <lineage>
        <taxon>Bacteria</taxon>
        <taxon>Bacillati</taxon>
        <taxon>Bacillota</taxon>
        <taxon>Bacilli</taxon>
        <taxon>Bacillales</taxon>
        <taxon>Bacillaceae</taxon>
        <taxon>Bacillus</taxon>
    </lineage>
</organism>
<dbReference type="EMBL" id="VTER01000016">
    <property type="protein sequence ID" value="TYS42308.1"/>
    <property type="molecule type" value="Genomic_DNA"/>
</dbReference>
<proteinExistence type="predicted"/>
<sequence>MGCWYNNNVAGLSGNRHWKQDDVAGASDYHHKKRDDDFKVRVEAFIDSEEFCRAVRRCLADDVAGAETDRRRKRRHYW</sequence>
<protein>
    <submittedName>
        <fullName evidence="1">Uncharacterized protein</fullName>
    </submittedName>
</protein>
<dbReference type="AlphaFoldDB" id="A0A5D4QXS4"/>